<dbReference type="InterPro" id="IPR023214">
    <property type="entry name" value="HAD_sf"/>
</dbReference>
<protein>
    <recommendedName>
        <fullName evidence="3">(S)-2-haloacid dehalogenase</fullName>
        <ecNumber evidence="3">3.8.1.2</ecNumber>
    </recommendedName>
    <alternativeName>
        <fullName evidence="3">2-haloalkanoic acid dehalogenase</fullName>
    </alternativeName>
    <alternativeName>
        <fullName evidence="3">Halocarboxylic acid halidohydrolase</fullName>
    </alternativeName>
    <alternativeName>
        <fullName evidence="3">L-2-haloacid dehalogenase</fullName>
    </alternativeName>
</protein>
<comment type="catalytic activity">
    <reaction evidence="3">
        <text>an (S)-2-haloacid + H2O = a (2R)-2-hydroxycarboxylate + a halide anion + H(+)</text>
        <dbReference type="Rhea" id="RHEA:11192"/>
        <dbReference type="ChEBI" id="CHEBI:15377"/>
        <dbReference type="ChEBI" id="CHEBI:15378"/>
        <dbReference type="ChEBI" id="CHEBI:16042"/>
        <dbReference type="ChEBI" id="CHEBI:58314"/>
        <dbReference type="ChEBI" id="CHEBI:137405"/>
        <dbReference type="EC" id="3.8.1.2"/>
    </reaction>
</comment>
<name>A0A172WK47_STUST</name>
<accession>A0A172WK47</accession>
<comment type="similarity">
    <text evidence="1 3">Belongs to the HAD-like hydrolase superfamily. S-2-haloalkanoic acid dehalogenase family.</text>
</comment>
<reference evidence="4 5" key="1">
    <citation type="submission" date="2016-05" db="EMBL/GenBank/DDBJ databases">
        <title>Genome sequence of Pseudomonas stutzeri 273 and identification of the exopolysaccharide biosynthesis locus.</title>
        <authorList>
            <person name="Wu S."/>
            <person name="Sun C."/>
        </authorList>
    </citation>
    <scope>NUCLEOTIDE SEQUENCE [LARGE SCALE GENOMIC DNA]</scope>
    <source>
        <strain evidence="4 5">273</strain>
    </source>
</reference>
<dbReference type="EC" id="3.8.1.2" evidence="3"/>
<dbReference type="InterPro" id="IPR051540">
    <property type="entry name" value="S-2-haloacid_dehalogenase"/>
</dbReference>
<dbReference type="Pfam" id="PF00702">
    <property type="entry name" value="Hydrolase"/>
    <property type="match status" value="1"/>
</dbReference>
<dbReference type="NCBIfam" id="TIGR01493">
    <property type="entry name" value="HAD-SF-IA-v2"/>
    <property type="match status" value="1"/>
</dbReference>
<dbReference type="Gene3D" id="3.40.50.1000">
    <property type="entry name" value="HAD superfamily/HAD-like"/>
    <property type="match status" value="1"/>
</dbReference>
<dbReference type="PANTHER" id="PTHR43316">
    <property type="entry name" value="HYDROLASE, HALOACID DELAHOGENASE-RELATED"/>
    <property type="match status" value="1"/>
</dbReference>
<dbReference type="InterPro" id="IPR036412">
    <property type="entry name" value="HAD-like_sf"/>
</dbReference>
<gene>
    <name evidence="4" type="ORF">PS273GM_01015</name>
</gene>
<dbReference type="SFLD" id="SFLDG01129">
    <property type="entry name" value="C1.5:_HAD__Beta-PGM__Phosphata"/>
    <property type="match status" value="1"/>
</dbReference>
<proteinExistence type="inferred from homology"/>
<sequence>MPAQPEVVVFDVIETLFPLEPIRAKLEAANLPGHALETWFAQLLRNAFALSATGSYQPFRELAVDALKTVANASGVSLTEDQIVGIIKTFAELDAYPDVAPSMGDLAKRGIRVVTLTNGSEEVTRKLLDRAGVSEFVEQVISVDEVRLWKPRKEVYAHCAQRCGVERSSMMLIATHGWDIHGASQAGMRTGFVRRKSRAFPEVMAKPELEGGDLTDLIVRLLARDSV</sequence>
<dbReference type="OrthoDB" id="5865007at2"/>
<evidence type="ECO:0000256" key="1">
    <source>
        <dbReference type="ARBA" id="ARBA00008106"/>
    </source>
</evidence>
<evidence type="ECO:0000256" key="2">
    <source>
        <dbReference type="ARBA" id="ARBA00022801"/>
    </source>
</evidence>
<dbReference type="PRINTS" id="PR00413">
    <property type="entry name" value="HADHALOGNASE"/>
</dbReference>
<dbReference type="Gene3D" id="1.10.150.240">
    <property type="entry name" value="Putative phosphatase, domain 2"/>
    <property type="match status" value="1"/>
</dbReference>
<dbReference type="AlphaFoldDB" id="A0A172WK47"/>
<dbReference type="RefSeq" id="WP_064480361.1">
    <property type="nucleotide sequence ID" value="NZ_CP015641.1"/>
</dbReference>
<dbReference type="InterPro" id="IPR023198">
    <property type="entry name" value="PGP-like_dom2"/>
</dbReference>
<dbReference type="PANTHER" id="PTHR43316:SF3">
    <property type="entry name" value="HALOACID DEHALOGENASE, TYPE II (AFU_ORTHOLOGUE AFUA_2G07750)-RELATED"/>
    <property type="match status" value="1"/>
</dbReference>
<evidence type="ECO:0000256" key="3">
    <source>
        <dbReference type="RuleBase" id="RU368077"/>
    </source>
</evidence>
<dbReference type="SUPFAM" id="SSF56784">
    <property type="entry name" value="HAD-like"/>
    <property type="match status" value="1"/>
</dbReference>
<dbReference type="InterPro" id="IPR006439">
    <property type="entry name" value="HAD-SF_hydro_IA"/>
</dbReference>
<dbReference type="NCBIfam" id="TIGR01428">
    <property type="entry name" value="HAD_type_II"/>
    <property type="match status" value="1"/>
</dbReference>
<comment type="function">
    <text evidence="3">Catalyzes the hydrolytic dehalogenation of small (S)-2-haloalkanoic acids to yield the corresponding (R)-2-hydroxyalkanoic acids.</text>
</comment>
<dbReference type="Proteomes" id="UP000077787">
    <property type="component" value="Chromosome"/>
</dbReference>
<dbReference type="InterPro" id="IPR006328">
    <property type="entry name" value="2-HAD"/>
</dbReference>
<dbReference type="SFLD" id="SFLDS00003">
    <property type="entry name" value="Haloacid_Dehalogenase"/>
    <property type="match status" value="1"/>
</dbReference>
<dbReference type="GO" id="GO:0018784">
    <property type="term" value="F:(S)-2-haloacid dehalogenase activity"/>
    <property type="evidence" value="ECO:0007669"/>
    <property type="project" value="UniProtKB-UniRule"/>
</dbReference>
<evidence type="ECO:0000313" key="5">
    <source>
        <dbReference type="Proteomes" id="UP000077787"/>
    </source>
</evidence>
<evidence type="ECO:0000313" key="4">
    <source>
        <dbReference type="EMBL" id="ANF23821.1"/>
    </source>
</evidence>
<dbReference type="EMBL" id="CP015641">
    <property type="protein sequence ID" value="ANF23821.1"/>
    <property type="molecule type" value="Genomic_DNA"/>
</dbReference>
<keyword evidence="2 3" id="KW-0378">Hydrolase</keyword>
<organism evidence="4 5">
    <name type="scientific">Stutzerimonas stutzeri</name>
    <name type="common">Pseudomonas stutzeri</name>
    <dbReference type="NCBI Taxonomy" id="316"/>
    <lineage>
        <taxon>Bacteria</taxon>
        <taxon>Pseudomonadati</taxon>
        <taxon>Pseudomonadota</taxon>
        <taxon>Gammaproteobacteria</taxon>
        <taxon>Pseudomonadales</taxon>
        <taxon>Pseudomonadaceae</taxon>
        <taxon>Stutzerimonas</taxon>
    </lineage>
</organism>